<dbReference type="Proteomes" id="UP000027138">
    <property type="component" value="Unassembled WGS sequence"/>
</dbReference>
<accession>A0A067J9Y2</accession>
<evidence type="ECO:0000313" key="2">
    <source>
        <dbReference type="Proteomes" id="UP000027138"/>
    </source>
</evidence>
<gene>
    <name evidence="1" type="ORF">JCGZ_04201</name>
</gene>
<proteinExistence type="predicted"/>
<protein>
    <submittedName>
        <fullName evidence="1">Uncharacterized protein</fullName>
    </submittedName>
</protein>
<organism evidence="1 2">
    <name type="scientific">Jatropha curcas</name>
    <name type="common">Barbados nut</name>
    <dbReference type="NCBI Taxonomy" id="180498"/>
    <lineage>
        <taxon>Eukaryota</taxon>
        <taxon>Viridiplantae</taxon>
        <taxon>Streptophyta</taxon>
        <taxon>Embryophyta</taxon>
        <taxon>Tracheophyta</taxon>
        <taxon>Spermatophyta</taxon>
        <taxon>Magnoliopsida</taxon>
        <taxon>eudicotyledons</taxon>
        <taxon>Gunneridae</taxon>
        <taxon>Pentapetalae</taxon>
        <taxon>rosids</taxon>
        <taxon>fabids</taxon>
        <taxon>Malpighiales</taxon>
        <taxon>Euphorbiaceae</taxon>
        <taxon>Crotonoideae</taxon>
        <taxon>Jatropheae</taxon>
        <taxon>Jatropha</taxon>
    </lineage>
</organism>
<dbReference type="AlphaFoldDB" id="A0A067J9Y2"/>
<dbReference type="EMBL" id="KK915805">
    <property type="protein sequence ID" value="KDP20557.1"/>
    <property type="molecule type" value="Genomic_DNA"/>
</dbReference>
<keyword evidence="2" id="KW-1185">Reference proteome</keyword>
<evidence type="ECO:0000313" key="1">
    <source>
        <dbReference type="EMBL" id="KDP20557.1"/>
    </source>
</evidence>
<name>A0A067J9Y2_JATCU</name>
<reference evidence="1 2" key="1">
    <citation type="journal article" date="2014" name="PLoS ONE">
        <title>Global Analysis of Gene Expression Profiles in Physic Nut (Jatropha curcas L.) Seedlings Exposed to Salt Stress.</title>
        <authorList>
            <person name="Zhang L."/>
            <person name="Zhang C."/>
            <person name="Wu P."/>
            <person name="Chen Y."/>
            <person name="Li M."/>
            <person name="Jiang H."/>
            <person name="Wu G."/>
        </authorList>
    </citation>
    <scope>NUCLEOTIDE SEQUENCE [LARGE SCALE GENOMIC DNA]</scope>
    <source>
        <strain evidence="2">cv. GZQX0401</strain>
        <tissue evidence="1">Young leaves</tissue>
    </source>
</reference>
<sequence>MRAFFSFRRLFRESRTSKKYSETSFVIFQQQRRKRVMRGSESRAPDTTIIVGKSKHRSGASSPLFWTVQVRLLMAYWRHIFYLCPCLILQVSIDDYNEVCQLYEAAQLKLVVARLLDELISITYEISSYDFRADVVPLRSFVDRALSMDHSSLYWPSLICFCILSQYLLLSGIDGYCSLRLMPIVEQMARRRMPFPFILAETFIWLGEHAQDLSSVLSLMRSLLLLQQLVTPAARSRKTRRWMPHSVPEAPS</sequence>